<dbReference type="InterPro" id="IPR027417">
    <property type="entry name" value="P-loop_NTPase"/>
</dbReference>
<dbReference type="RefSeq" id="WP_014423183.1">
    <property type="nucleotide sequence ID" value="NC_017068.1"/>
</dbReference>
<evidence type="ECO:0000256" key="1">
    <source>
        <dbReference type="ARBA" id="ARBA00006611"/>
    </source>
</evidence>
<dbReference type="PATRIC" id="fig|927704.6.peg.30"/>
<dbReference type="AlphaFoldDB" id="I0GLU9"/>
<sequence>MSLLKRLGRTKEDAIKEVEGRREKKLSAEGKQEQDTARTYSRMSEQRVPAQVQMASAFAGRRPAAVQIDQIQELRLAIHRRIVDEMTVAEQQLIAQGKEAREQIKNLISAYFDREMATNNYGLSRAERMSMVDDICDELLGLGPLEPLLKDPTITEIMVNGPKDIFVERDGKLLLSDTRFYDEAHLMNIIERILAPLGRRVDESSPLVDARLSDGSRVNIIIPPLSLVGPAVTIRKFSQKALSVENLIGFGSMNEAMAVFLEGCVKARLNILVAGGTGSGKTTTLNVLSSFIPSRERIVTIEDAAELRLQQRHVVTLESRPANIEGTGAVTIRDLVRNALRMRPDRIIVGEVRSGEALDMLQAMNTGHDGSLTTAHANSPRDVLSRLETMTLMAGMELPVRAVRTQISSAINLIIQQSRIQDGSRKITHITEVQGMEGDTIILQDLFRYVQDYIDEDGRSVGHFEATGFTPQFMEKFRINGVDLPRDIFRRG</sequence>
<dbReference type="PANTHER" id="PTHR30486:SF15">
    <property type="entry name" value="TYPE II_IV SECRETION SYSTEM ATPASE"/>
    <property type="match status" value="1"/>
</dbReference>
<dbReference type="KEGG" id="sri:SELR_00280"/>
<accession>I0GLU9</accession>
<organism evidence="4 5">
    <name type="scientific">Selenomonas ruminantium subsp. lactilytica (strain NBRC 103574 / TAM6421)</name>
    <dbReference type="NCBI Taxonomy" id="927704"/>
    <lineage>
        <taxon>Bacteria</taxon>
        <taxon>Bacillati</taxon>
        <taxon>Bacillota</taxon>
        <taxon>Negativicutes</taxon>
        <taxon>Selenomonadales</taxon>
        <taxon>Selenomonadaceae</taxon>
        <taxon>Selenomonas</taxon>
    </lineage>
</organism>
<dbReference type="GO" id="GO:0016887">
    <property type="term" value="F:ATP hydrolysis activity"/>
    <property type="evidence" value="ECO:0007669"/>
    <property type="project" value="InterPro"/>
</dbReference>
<dbReference type="InterPro" id="IPR050921">
    <property type="entry name" value="T4SS_GSP_E_ATPase"/>
</dbReference>
<dbReference type="EMBL" id="AP012292">
    <property type="protein sequence ID" value="BAL81736.1"/>
    <property type="molecule type" value="Genomic_DNA"/>
</dbReference>
<name>I0GLU9_SELRL</name>
<feature type="compositionally biased region" description="Basic and acidic residues" evidence="2">
    <location>
        <begin position="15"/>
        <end position="36"/>
    </location>
</feature>
<dbReference type="Pfam" id="PF00437">
    <property type="entry name" value="T2SSE"/>
    <property type="match status" value="1"/>
</dbReference>
<comment type="similarity">
    <text evidence="1">Belongs to the GSP E family.</text>
</comment>
<evidence type="ECO:0000313" key="5">
    <source>
        <dbReference type="Proteomes" id="UP000007887"/>
    </source>
</evidence>
<dbReference type="Gene3D" id="3.40.50.300">
    <property type="entry name" value="P-loop containing nucleotide triphosphate hydrolases"/>
    <property type="match status" value="1"/>
</dbReference>
<gene>
    <name evidence="4" type="ordered locus">SELR_00280</name>
</gene>
<feature type="domain" description="Bacterial type II secretion system protein E" evidence="3">
    <location>
        <begin position="141"/>
        <end position="418"/>
    </location>
</feature>
<dbReference type="CDD" id="cd01130">
    <property type="entry name" value="VirB11-like_ATPase"/>
    <property type="match status" value="1"/>
</dbReference>
<evidence type="ECO:0000313" key="4">
    <source>
        <dbReference type="EMBL" id="BAL81736.1"/>
    </source>
</evidence>
<dbReference type="HOGENOM" id="CLU_005379_4_1_9"/>
<reference evidence="4 5" key="1">
    <citation type="submission" date="2011-10" db="EMBL/GenBank/DDBJ databases">
        <title>Whole genome sequence of Selenomonas ruminantium subsp. lactilytica TAM6421.</title>
        <authorList>
            <person name="Oguchi A."/>
            <person name="Ankai A."/>
            <person name="Kaneko J."/>
            <person name="Yamada-Narita S."/>
            <person name="Fukui S."/>
            <person name="Takahashi M."/>
            <person name="Onodera T."/>
            <person name="Kojima S."/>
            <person name="Fushimi T."/>
            <person name="Abe N."/>
            <person name="Kamio Y."/>
            <person name="Yamazaki S."/>
            <person name="Fujita N."/>
        </authorList>
    </citation>
    <scope>NUCLEOTIDE SEQUENCE [LARGE SCALE GENOMIC DNA]</scope>
    <source>
        <strain evidence="5">NBRC 103574 / TAM6421</strain>
    </source>
</reference>
<feature type="region of interest" description="Disordered" evidence="2">
    <location>
        <begin position="15"/>
        <end position="44"/>
    </location>
</feature>
<protein>
    <submittedName>
        <fullName evidence="4">Putative type II secretion system ATPase</fullName>
    </submittedName>
</protein>
<dbReference type="eggNOG" id="COG4962">
    <property type="taxonomic scope" value="Bacteria"/>
</dbReference>
<evidence type="ECO:0000259" key="3">
    <source>
        <dbReference type="Pfam" id="PF00437"/>
    </source>
</evidence>
<dbReference type="PANTHER" id="PTHR30486">
    <property type="entry name" value="TWITCHING MOTILITY PROTEIN PILT"/>
    <property type="match status" value="1"/>
</dbReference>
<evidence type="ECO:0000256" key="2">
    <source>
        <dbReference type="SAM" id="MobiDB-lite"/>
    </source>
</evidence>
<proteinExistence type="inferred from homology"/>
<dbReference type="Proteomes" id="UP000007887">
    <property type="component" value="Chromosome"/>
</dbReference>
<dbReference type="InterPro" id="IPR001482">
    <property type="entry name" value="T2SS/T4SS_dom"/>
</dbReference>
<dbReference type="Gene3D" id="3.30.450.380">
    <property type="match status" value="1"/>
</dbReference>
<dbReference type="SUPFAM" id="SSF52540">
    <property type="entry name" value="P-loop containing nucleoside triphosphate hydrolases"/>
    <property type="match status" value="1"/>
</dbReference>